<keyword evidence="2" id="KW-1185">Reference proteome</keyword>
<evidence type="ECO:0000313" key="2">
    <source>
        <dbReference type="Proteomes" id="UP000279275"/>
    </source>
</evidence>
<dbReference type="AlphaFoldDB" id="A0A3M2L788"/>
<comment type="caution">
    <text evidence="1">The sequence shown here is derived from an EMBL/GenBank/DDBJ whole genome shotgun (WGS) entry which is preliminary data.</text>
</comment>
<name>A0A3M2L788_9NOCA</name>
<dbReference type="EMBL" id="RFFH01000004">
    <property type="protein sequence ID" value="RMI32590.1"/>
    <property type="molecule type" value="Genomic_DNA"/>
</dbReference>
<organism evidence="1 2">
    <name type="scientific">Nocardia stercoris</name>
    <dbReference type="NCBI Taxonomy" id="2483361"/>
    <lineage>
        <taxon>Bacteria</taxon>
        <taxon>Bacillati</taxon>
        <taxon>Actinomycetota</taxon>
        <taxon>Actinomycetes</taxon>
        <taxon>Mycobacteriales</taxon>
        <taxon>Nocardiaceae</taxon>
        <taxon>Nocardia</taxon>
    </lineage>
</organism>
<protein>
    <submittedName>
        <fullName evidence="1">Uncharacterized protein</fullName>
    </submittedName>
</protein>
<evidence type="ECO:0000313" key="1">
    <source>
        <dbReference type="EMBL" id="RMI32590.1"/>
    </source>
</evidence>
<dbReference type="Proteomes" id="UP000279275">
    <property type="component" value="Unassembled WGS sequence"/>
</dbReference>
<reference evidence="1 2" key="1">
    <citation type="submission" date="2018-10" db="EMBL/GenBank/DDBJ databases">
        <title>Isolation from cow dung.</title>
        <authorList>
            <person name="Ling L."/>
        </authorList>
    </citation>
    <scope>NUCLEOTIDE SEQUENCE [LARGE SCALE GENOMIC DNA]</scope>
    <source>
        <strain evidence="1 2">NEAU-LL90</strain>
    </source>
</reference>
<proteinExistence type="predicted"/>
<dbReference type="RefSeq" id="WP_122187973.1">
    <property type="nucleotide sequence ID" value="NZ_RFFH01000004.1"/>
</dbReference>
<dbReference type="OrthoDB" id="5510165at2"/>
<gene>
    <name evidence="1" type="ORF">EBN03_11455</name>
</gene>
<sequence>MDSNSPGAEPDWEHTAALPLVAPLAPRKLAKVPFVELAGGRLQGVVSSGSDIGRVYVASVTSGTHGLSCSTNNNRPCGGLNHGYACKHLTELIAEGVTQFGQERVARYLRVDVPEGSTVAQSLSGHRDPAPAAEVFGRFLRHLTYLELPAWSAPLPELQWFPATGVRR</sequence>
<accession>A0A3M2L788</accession>